<sequence length="311" mass="34681">MIDKKMRKIWALLPLLLLLLGAPARAQELNCTVEVSIGPSVVITDQSIVANMQRDISAFLNTRTWTSTTYQEKERIKCRMFVVITGGAAPAYQATMRLLSTRPIYGTGYETNVVSIVDKSFNFNYPPPNSLDFSPNSFVSNLSSLLGFYANIIIGLDRDTFSKLGGTQYFENARLIMTYSASQSSSEGQDPSWTNGGGLRSRYQLLTNLTDPQLEAFRTGSYAYYRQGMDIFIEKPEEARAAVLGALTGINAAASLRVSEPIFRYFFDAKSDEIANIFRTSSDQNQKQQLVTMLVNIDATNAQKYQAILNR</sequence>
<accession>A0A502HEW8</accession>
<feature type="chain" id="PRO_5021374945" evidence="1">
    <location>
        <begin position="27"/>
        <end position="311"/>
    </location>
</feature>
<dbReference type="Pfam" id="PF16119">
    <property type="entry name" value="DUF4835"/>
    <property type="match status" value="1"/>
</dbReference>
<comment type="caution">
    <text evidence="2">The sequence shown here is derived from an EMBL/GenBank/DDBJ whole genome shotgun (WGS) entry which is preliminary data.</text>
</comment>
<name>A0A502HEW8_9BACT</name>
<gene>
    <name evidence="2" type="ORF">EAH73_02965</name>
</gene>
<evidence type="ECO:0000256" key="1">
    <source>
        <dbReference type="SAM" id="SignalP"/>
    </source>
</evidence>
<dbReference type="EMBL" id="RCYZ01000001">
    <property type="protein sequence ID" value="TPG72212.1"/>
    <property type="molecule type" value="Genomic_DNA"/>
</dbReference>
<protein>
    <submittedName>
        <fullName evidence="2">DUF4835 family protein</fullName>
    </submittedName>
</protein>
<evidence type="ECO:0000313" key="2">
    <source>
        <dbReference type="EMBL" id="TPG72212.1"/>
    </source>
</evidence>
<dbReference type="InterPro" id="IPR032274">
    <property type="entry name" value="DUF4835"/>
</dbReference>
<dbReference type="Proteomes" id="UP000317646">
    <property type="component" value="Unassembled WGS sequence"/>
</dbReference>
<dbReference type="AlphaFoldDB" id="A0A502HEW8"/>
<feature type="signal peptide" evidence="1">
    <location>
        <begin position="1"/>
        <end position="26"/>
    </location>
</feature>
<evidence type="ECO:0000313" key="3">
    <source>
        <dbReference type="Proteomes" id="UP000317646"/>
    </source>
</evidence>
<reference evidence="2 3" key="1">
    <citation type="journal article" date="2019" name="Environ. Microbiol.">
        <title>Species interactions and distinct microbial communities in high Arctic permafrost affected cryosols are associated with the CH4 and CO2 gas fluxes.</title>
        <authorList>
            <person name="Altshuler I."/>
            <person name="Hamel J."/>
            <person name="Turney S."/>
            <person name="Magnuson E."/>
            <person name="Levesque R."/>
            <person name="Greer C."/>
            <person name="Whyte L.G."/>
        </authorList>
    </citation>
    <scope>NUCLEOTIDE SEQUENCE [LARGE SCALE GENOMIC DNA]</scope>
    <source>
        <strain evidence="2 3">S9.2P</strain>
    </source>
</reference>
<keyword evidence="3" id="KW-1185">Reference proteome</keyword>
<proteinExistence type="predicted"/>
<organism evidence="2 3">
    <name type="scientific">Hymenobacter nivis</name>
    <dbReference type="NCBI Taxonomy" id="1850093"/>
    <lineage>
        <taxon>Bacteria</taxon>
        <taxon>Pseudomonadati</taxon>
        <taxon>Bacteroidota</taxon>
        <taxon>Cytophagia</taxon>
        <taxon>Cytophagales</taxon>
        <taxon>Hymenobacteraceae</taxon>
        <taxon>Hymenobacter</taxon>
    </lineage>
</organism>
<keyword evidence="1" id="KW-0732">Signal</keyword>